<name>A0A9P8UGA7_9PEZI</name>
<organism evidence="1 2">
    <name type="scientific">Truncatella angustata</name>
    <dbReference type="NCBI Taxonomy" id="152316"/>
    <lineage>
        <taxon>Eukaryota</taxon>
        <taxon>Fungi</taxon>
        <taxon>Dikarya</taxon>
        <taxon>Ascomycota</taxon>
        <taxon>Pezizomycotina</taxon>
        <taxon>Sordariomycetes</taxon>
        <taxon>Xylariomycetidae</taxon>
        <taxon>Amphisphaeriales</taxon>
        <taxon>Sporocadaceae</taxon>
        <taxon>Truncatella</taxon>
    </lineage>
</organism>
<reference evidence="1" key="1">
    <citation type="journal article" date="2021" name="Nat. Commun.">
        <title>Genetic determinants of endophytism in the Arabidopsis root mycobiome.</title>
        <authorList>
            <person name="Mesny F."/>
            <person name="Miyauchi S."/>
            <person name="Thiergart T."/>
            <person name="Pickel B."/>
            <person name="Atanasova L."/>
            <person name="Karlsson M."/>
            <person name="Huettel B."/>
            <person name="Barry K.W."/>
            <person name="Haridas S."/>
            <person name="Chen C."/>
            <person name="Bauer D."/>
            <person name="Andreopoulos W."/>
            <person name="Pangilinan J."/>
            <person name="LaButti K."/>
            <person name="Riley R."/>
            <person name="Lipzen A."/>
            <person name="Clum A."/>
            <person name="Drula E."/>
            <person name="Henrissat B."/>
            <person name="Kohler A."/>
            <person name="Grigoriev I.V."/>
            <person name="Martin F.M."/>
            <person name="Hacquard S."/>
        </authorList>
    </citation>
    <scope>NUCLEOTIDE SEQUENCE</scope>
    <source>
        <strain evidence="1">MPI-SDFR-AT-0073</strain>
    </source>
</reference>
<keyword evidence="2" id="KW-1185">Reference proteome</keyword>
<dbReference type="RefSeq" id="XP_045955886.1">
    <property type="nucleotide sequence ID" value="XM_046103216.1"/>
</dbReference>
<dbReference type="EMBL" id="JAGPXC010000006">
    <property type="protein sequence ID" value="KAH6651608.1"/>
    <property type="molecule type" value="Genomic_DNA"/>
</dbReference>
<evidence type="ECO:0000313" key="1">
    <source>
        <dbReference type="EMBL" id="KAH6651608.1"/>
    </source>
</evidence>
<proteinExistence type="predicted"/>
<dbReference type="AlphaFoldDB" id="A0A9P8UGA7"/>
<comment type="caution">
    <text evidence="1">The sequence shown here is derived from an EMBL/GenBank/DDBJ whole genome shotgun (WGS) entry which is preliminary data.</text>
</comment>
<dbReference type="GeneID" id="70132108"/>
<accession>A0A9P8UGA7</accession>
<dbReference type="Proteomes" id="UP000758603">
    <property type="component" value="Unassembled WGS sequence"/>
</dbReference>
<gene>
    <name evidence="1" type="ORF">BKA67DRAFT_571346</name>
</gene>
<protein>
    <submittedName>
        <fullName evidence="1">Uncharacterized protein</fullName>
    </submittedName>
</protein>
<sequence>MVRMQTTFSATLLNIPRTIAVASVASMDPFTLNSSSLFSFFSLIESIVEQRRHLQVGKQIDQPNPGFIDF</sequence>
<evidence type="ECO:0000313" key="2">
    <source>
        <dbReference type="Proteomes" id="UP000758603"/>
    </source>
</evidence>